<name>A0A6V7KD31_9HYME</name>
<dbReference type="Pfam" id="PF00665">
    <property type="entry name" value="rve"/>
    <property type="match status" value="1"/>
</dbReference>
<reference evidence="2" key="1">
    <citation type="submission" date="2020-07" db="EMBL/GenBank/DDBJ databases">
        <authorList>
            <person name="Ferguson B K."/>
        </authorList>
    </citation>
    <scope>NUCLEOTIDE SEQUENCE</scope>
    <source>
        <strain evidence="2">L06</strain>
    </source>
</reference>
<organism evidence="2">
    <name type="scientific">Bracon brevicornis</name>
    <dbReference type="NCBI Taxonomy" id="1563983"/>
    <lineage>
        <taxon>Eukaryota</taxon>
        <taxon>Metazoa</taxon>
        <taxon>Ecdysozoa</taxon>
        <taxon>Arthropoda</taxon>
        <taxon>Hexapoda</taxon>
        <taxon>Insecta</taxon>
        <taxon>Pterygota</taxon>
        <taxon>Neoptera</taxon>
        <taxon>Endopterygota</taxon>
        <taxon>Hymenoptera</taxon>
        <taxon>Apocrita</taxon>
        <taxon>Ichneumonoidea</taxon>
        <taxon>Braconidae</taxon>
        <taxon>Braconinae</taxon>
        <taxon>Bracon</taxon>
    </lineage>
</organism>
<protein>
    <recommendedName>
        <fullName evidence="1">Integrase catalytic domain-containing protein</fullName>
    </recommendedName>
</protein>
<dbReference type="InterPro" id="IPR036397">
    <property type="entry name" value="RNaseH_sf"/>
</dbReference>
<dbReference type="PANTHER" id="PTHR46585:SF1">
    <property type="entry name" value="CHROMO DOMAIN-CONTAINING PROTEIN"/>
    <property type="match status" value="1"/>
</dbReference>
<dbReference type="Gene3D" id="3.30.420.10">
    <property type="entry name" value="Ribonuclease H-like superfamily/Ribonuclease H"/>
    <property type="match status" value="1"/>
</dbReference>
<dbReference type="InterPro" id="IPR001584">
    <property type="entry name" value="Integrase_cat-core"/>
</dbReference>
<gene>
    <name evidence="2" type="ORF">BBRV_LOCUS76779</name>
</gene>
<evidence type="ECO:0000313" key="2">
    <source>
        <dbReference type="EMBL" id="CAD1562252.1"/>
    </source>
</evidence>
<dbReference type="AlphaFoldDB" id="A0A6V7KD31"/>
<proteinExistence type="predicted"/>
<accession>A0A6V7KD31</accession>
<dbReference type="PROSITE" id="PS50994">
    <property type="entry name" value="INTEGRASE"/>
    <property type="match status" value="1"/>
</dbReference>
<dbReference type="EMBL" id="CADCXW020000121">
    <property type="protein sequence ID" value="CAD1562252.1"/>
    <property type="molecule type" value="Genomic_DNA"/>
</dbReference>
<dbReference type="PANTHER" id="PTHR46585">
    <property type="entry name" value="INTEGRASE CORE DOMAIN CONTAINING PROTEIN"/>
    <property type="match status" value="1"/>
</dbReference>
<evidence type="ECO:0000259" key="1">
    <source>
        <dbReference type="PROSITE" id="PS50994"/>
    </source>
</evidence>
<dbReference type="InterPro" id="IPR012337">
    <property type="entry name" value="RNaseH-like_sf"/>
</dbReference>
<feature type="domain" description="Integrase catalytic" evidence="1">
    <location>
        <begin position="11"/>
        <end position="121"/>
    </location>
</feature>
<dbReference type="SUPFAM" id="SSF53098">
    <property type="entry name" value="Ribonuclease H-like"/>
    <property type="match status" value="1"/>
</dbReference>
<dbReference type="GO" id="GO:0015074">
    <property type="term" value="P:DNA integration"/>
    <property type="evidence" value="ECO:0007669"/>
    <property type="project" value="InterPro"/>
</dbReference>
<sequence length="121" mass="14290">MNLEKETIAEELHRPARRNFIRRHVEVRGLNETFEADLVDMIKYVNENKGYKYLLTVIDIFSKYAWAIPTKSKTVPEVTSAMKVVLKDGRIPKKLHVDRGKEFYNKDFEELMKQYNIGLQV</sequence>
<dbReference type="GO" id="GO:0003676">
    <property type="term" value="F:nucleic acid binding"/>
    <property type="evidence" value="ECO:0007669"/>
    <property type="project" value="InterPro"/>
</dbReference>